<proteinExistence type="predicted"/>
<feature type="domain" description="HNH nuclease" evidence="1">
    <location>
        <begin position="78"/>
        <end position="130"/>
    </location>
</feature>
<comment type="caution">
    <text evidence="2">The sequence shown here is derived from an EMBL/GenBank/DDBJ whole genome shotgun (WGS) entry which is preliminary data.</text>
</comment>
<protein>
    <submittedName>
        <fullName evidence="2">HNH endonuclease</fullName>
    </submittedName>
</protein>
<dbReference type="Proteomes" id="UP001206357">
    <property type="component" value="Unassembled WGS sequence"/>
</dbReference>
<dbReference type="InterPro" id="IPR003615">
    <property type="entry name" value="HNH_nuc"/>
</dbReference>
<dbReference type="RefSeq" id="WP_257579119.1">
    <property type="nucleotide sequence ID" value="NZ_JANKAU010000009.1"/>
</dbReference>
<dbReference type="AlphaFoldDB" id="A0AAW5M291"/>
<evidence type="ECO:0000313" key="3">
    <source>
        <dbReference type="Proteomes" id="UP001206357"/>
    </source>
</evidence>
<keyword evidence="2" id="KW-0540">Nuclease</keyword>
<keyword evidence="2" id="KW-0378">Hydrolase</keyword>
<keyword evidence="2" id="KW-0255">Endonuclease</keyword>
<dbReference type="GO" id="GO:0008270">
    <property type="term" value="F:zinc ion binding"/>
    <property type="evidence" value="ECO:0007669"/>
    <property type="project" value="InterPro"/>
</dbReference>
<name>A0AAW5M291_LACJH</name>
<organism evidence="2 3">
    <name type="scientific">Lactobacillus johnsonii</name>
    <dbReference type="NCBI Taxonomy" id="33959"/>
    <lineage>
        <taxon>Bacteria</taxon>
        <taxon>Bacillati</taxon>
        <taxon>Bacillota</taxon>
        <taxon>Bacilli</taxon>
        <taxon>Lactobacillales</taxon>
        <taxon>Lactobacillaceae</taxon>
        <taxon>Lactobacillus</taxon>
    </lineage>
</organism>
<sequence>MPRVRRCKYQGCHAFAMIPNHYCAKHIEHEAEYQAQREKYRKHHGTRATTWHYNHVTRYRNTTKSEQNKFYHSREWQSLRALVLQRDFSLCKYCRTNVGNIVDHIVPIEWDQTKMKDIDNLVTCCRDCHAKKTRWEQIYYGTGLHNSLKDVPAITDIQLINELMNARERK</sequence>
<reference evidence="2" key="1">
    <citation type="submission" date="2022-07" db="EMBL/GenBank/DDBJ databases">
        <title>Enhanced cultured diversity of the mouse gut microbiota enables custom-made synthetic communities.</title>
        <authorList>
            <person name="Afrizal A."/>
        </authorList>
    </citation>
    <scope>NUCLEOTIDE SEQUENCE</scope>
    <source>
        <strain evidence="2">DSM 100219</strain>
    </source>
</reference>
<dbReference type="GO" id="GO:0003676">
    <property type="term" value="F:nucleic acid binding"/>
    <property type="evidence" value="ECO:0007669"/>
    <property type="project" value="InterPro"/>
</dbReference>
<dbReference type="Pfam" id="PF01844">
    <property type="entry name" value="HNH"/>
    <property type="match status" value="1"/>
</dbReference>
<evidence type="ECO:0000259" key="1">
    <source>
        <dbReference type="SMART" id="SM00507"/>
    </source>
</evidence>
<dbReference type="InterPro" id="IPR002711">
    <property type="entry name" value="HNH"/>
</dbReference>
<evidence type="ECO:0000313" key="2">
    <source>
        <dbReference type="EMBL" id="MCR1915341.1"/>
    </source>
</evidence>
<dbReference type="GO" id="GO:0004519">
    <property type="term" value="F:endonuclease activity"/>
    <property type="evidence" value="ECO:0007669"/>
    <property type="project" value="UniProtKB-KW"/>
</dbReference>
<gene>
    <name evidence="2" type="ORF">NSA17_07850</name>
</gene>
<accession>A0AAW5M291</accession>
<dbReference type="Gene3D" id="1.10.30.50">
    <property type="match status" value="1"/>
</dbReference>
<dbReference type="CDD" id="cd00085">
    <property type="entry name" value="HNHc"/>
    <property type="match status" value="1"/>
</dbReference>
<dbReference type="EMBL" id="JANKAU010000009">
    <property type="protein sequence ID" value="MCR1915341.1"/>
    <property type="molecule type" value="Genomic_DNA"/>
</dbReference>
<dbReference type="SMART" id="SM00507">
    <property type="entry name" value="HNHc"/>
    <property type="match status" value="1"/>
</dbReference>